<gene>
    <name evidence="15" type="ORF">BBJ29_005976</name>
    <name evidence="14" type="ORF">BBP00_00007165</name>
</gene>
<dbReference type="InterPro" id="IPR024763">
    <property type="entry name" value="VPS11_C"/>
</dbReference>
<dbReference type="GO" id="GO:0007033">
    <property type="term" value="P:vacuole organization"/>
    <property type="evidence" value="ECO:0007669"/>
    <property type="project" value="TreeGrafter"/>
</dbReference>
<feature type="region of interest" description="Disordered" evidence="12">
    <location>
        <begin position="133"/>
        <end position="183"/>
    </location>
</feature>
<comment type="caution">
    <text evidence="14">The sequence shown here is derived from an EMBL/GenBank/DDBJ whole genome shotgun (WGS) entry which is preliminary data.</text>
</comment>
<dbReference type="PANTHER" id="PTHR23323">
    <property type="entry name" value="VACUOLAR PROTEIN SORTING-ASSOCIATED PROTEIN"/>
    <property type="match status" value="1"/>
</dbReference>
<feature type="repeat" description="CHCR" evidence="10">
    <location>
        <begin position="813"/>
        <end position="972"/>
    </location>
</feature>
<dbReference type="Pfam" id="PF23356">
    <property type="entry name" value="TPR_PEP5_VPS11"/>
    <property type="match status" value="1"/>
</dbReference>
<evidence type="ECO:0000256" key="6">
    <source>
        <dbReference type="ARBA" id="ARBA00022927"/>
    </source>
</evidence>
<dbReference type="Pfam" id="PF23341">
    <property type="entry name" value="PEP5_VPS11_N"/>
    <property type="match status" value="2"/>
</dbReference>
<dbReference type="SUPFAM" id="SSF57850">
    <property type="entry name" value="RING/U-box"/>
    <property type="match status" value="1"/>
</dbReference>
<dbReference type="InterPro" id="IPR036322">
    <property type="entry name" value="WD40_repeat_dom_sf"/>
</dbReference>
<dbReference type="Pfam" id="PF12451">
    <property type="entry name" value="VPS11_C"/>
    <property type="match status" value="1"/>
</dbReference>
<feature type="repeat" description="CHCR" evidence="10">
    <location>
        <begin position="612"/>
        <end position="802"/>
    </location>
</feature>
<keyword evidence="3" id="KW-0479">Metal-binding</keyword>
<evidence type="ECO:0000256" key="5">
    <source>
        <dbReference type="ARBA" id="ARBA00022833"/>
    </source>
</evidence>
<evidence type="ECO:0000313" key="17">
    <source>
        <dbReference type="Proteomes" id="UP000284657"/>
    </source>
</evidence>
<accession>A0A3F2RJ00</accession>
<dbReference type="GO" id="GO:0006886">
    <property type="term" value="P:intracellular protein transport"/>
    <property type="evidence" value="ECO:0007669"/>
    <property type="project" value="UniProtKB-UniRule"/>
</dbReference>
<comment type="similarity">
    <text evidence="1">Belongs to the VPS11 family.</text>
</comment>
<dbReference type="InterPro" id="IPR000547">
    <property type="entry name" value="Clathrin_H-chain/VPS_repeat"/>
</dbReference>
<dbReference type="AlphaFoldDB" id="A0A3F2RJ00"/>
<proteinExistence type="inferred from homology"/>
<keyword evidence="7" id="KW-0472">Membrane</keyword>
<dbReference type="GO" id="GO:0005768">
    <property type="term" value="C:endosome"/>
    <property type="evidence" value="ECO:0007669"/>
    <property type="project" value="TreeGrafter"/>
</dbReference>
<keyword evidence="2" id="KW-0813">Transport</keyword>
<dbReference type="Gene3D" id="2.130.10.10">
    <property type="entry name" value="YVTN repeat-like/Quinoprotein amine dehydrogenase"/>
    <property type="match status" value="1"/>
</dbReference>
<dbReference type="GO" id="GO:0006904">
    <property type="term" value="P:vesicle docking involved in exocytosis"/>
    <property type="evidence" value="ECO:0007669"/>
    <property type="project" value="TreeGrafter"/>
</dbReference>
<dbReference type="Proteomes" id="UP000277300">
    <property type="component" value="Unassembled WGS sequence"/>
</dbReference>
<keyword evidence="11" id="KW-0175">Coiled coil</keyword>
<evidence type="ECO:0000256" key="11">
    <source>
        <dbReference type="SAM" id="Coils"/>
    </source>
</evidence>
<dbReference type="InterPro" id="IPR057308">
    <property type="entry name" value="CHCR_PEP5_VPS11"/>
</dbReference>
<feature type="region of interest" description="Disordered" evidence="12">
    <location>
        <begin position="1"/>
        <end position="113"/>
    </location>
</feature>
<dbReference type="InterPro" id="IPR001841">
    <property type="entry name" value="Znf_RING"/>
</dbReference>
<feature type="compositionally biased region" description="Basic residues" evidence="12">
    <location>
        <begin position="75"/>
        <end position="86"/>
    </location>
</feature>
<evidence type="ECO:0000313" key="14">
    <source>
        <dbReference type="EMBL" id="RLN58140.1"/>
    </source>
</evidence>
<dbReference type="GO" id="GO:0007032">
    <property type="term" value="P:endosome organization"/>
    <property type="evidence" value="ECO:0007669"/>
    <property type="project" value="TreeGrafter"/>
</dbReference>
<dbReference type="GO" id="GO:0008270">
    <property type="term" value="F:zinc ion binding"/>
    <property type="evidence" value="ECO:0007669"/>
    <property type="project" value="UniProtKB-KW"/>
</dbReference>
<evidence type="ECO:0000256" key="3">
    <source>
        <dbReference type="ARBA" id="ARBA00022723"/>
    </source>
</evidence>
<comment type="subcellular location">
    <subcellularLocation>
        <location evidence="8">Endomembrane system</location>
        <topology evidence="8">Peripheral membrane protein</topology>
        <orientation evidence="8">Cytoplasmic side</orientation>
    </subcellularLocation>
</comment>
<feature type="domain" description="RING-type" evidence="13">
    <location>
        <begin position="1066"/>
        <end position="1102"/>
    </location>
</feature>
<reference evidence="16 17" key="1">
    <citation type="submission" date="2018-07" db="EMBL/GenBank/DDBJ databases">
        <title>Genome sequencing of oomycete isolates from Chile give support for New Zealand origin for Phytophthora kernoviae and make available the first Nothophytophthora sp. genome.</title>
        <authorList>
            <person name="Studholme D.J."/>
            <person name="Sanfuentes E."/>
            <person name="Panda P."/>
            <person name="Hill R."/>
            <person name="Sambles C."/>
            <person name="Grant M."/>
            <person name="Williams N.M."/>
            <person name="Mcdougal R.L."/>
        </authorList>
    </citation>
    <scope>NUCLEOTIDE SEQUENCE [LARGE SCALE GENOMIC DNA]</scope>
    <source>
        <strain evidence="14">Chile6</strain>
        <strain evidence="15">Chile7</strain>
    </source>
</reference>
<evidence type="ECO:0000259" key="13">
    <source>
        <dbReference type="PROSITE" id="PS50089"/>
    </source>
</evidence>
<feature type="coiled-coil region" evidence="11">
    <location>
        <begin position="1023"/>
        <end position="1050"/>
    </location>
</feature>
<dbReference type="PROSITE" id="PS50089">
    <property type="entry name" value="ZF_RING_2"/>
    <property type="match status" value="1"/>
</dbReference>
<dbReference type="Proteomes" id="UP000284657">
    <property type="component" value="Unassembled WGS sequence"/>
</dbReference>
<dbReference type="InterPro" id="IPR016528">
    <property type="entry name" value="VPS11"/>
</dbReference>
<evidence type="ECO:0000313" key="15">
    <source>
        <dbReference type="EMBL" id="RLN60700.1"/>
    </source>
</evidence>
<feature type="compositionally biased region" description="Polar residues" evidence="12">
    <location>
        <begin position="174"/>
        <end position="183"/>
    </location>
</feature>
<evidence type="ECO:0000256" key="8">
    <source>
        <dbReference type="ARBA" id="ARBA00029433"/>
    </source>
</evidence>
<protein>
    <recommendedName>
        <fullName evidence="13">RING-type domain-containing protein</fullName>
    </recommendedName>
</protein>
<dbReference type="EMBL" id="MBAD02000954">
    <property type="protein sequence ID" value="RLN60700.1"/>
    <property type="molecule type" value="Genomic_DNA"/>
</dbReference>
<dbReference type="SUPFAM" id="SSF50978">
    <property type="entry name" value="WD40 repeat-like"/>
    <property type="match status" value="1"/>
</dbReference>
<evidence type="ECO:0000256" key="12">
    <source>
        <dbReference type="SAM" id="MobiDB-lite"/>
    </source>
</evidence>
<keyword evidence="5" id="KW-0862">Zinc</keyword>
<evidence type="ECO:0000256" key="7">
    <source>
        <dbReference type="ARBA" id="ARBA00023136"/>
    </source>
</evidence>
<sequence length="1168" mass="131403">MGAKSSKPPPRQIESEDTAVEIFHDKPPRDSSNDQQKTLVQIVHGVRGKPDDSSAGVPPESQAASDTQSANGEKGKKKRRRSKKDKSKPPSPKLVRAQTQLNELKNVKPLLQQNPQGRQQYFEQIQDAYALDEDAKKAPSPDSRVFSFGNWKRAPQTPSDKDTAEDTPAPDSLSPPQRSQGVDITSMSANRGLICVGDADGFVHLSNRSLEARKFQAHELFVSHVVMMQRSNVLVTIGDGIDPRSEELRAQSKAIAEAGRAPNAEDMYTSKPSGKSTAVVRFWRTDQQDREGKPKLLQQIPIFAKKYPEEAVTAFAVNDDLSQFAVGLKNGAVILFRSDLKRRTDRPPHLLQPAGQYPVTGLSFTSKPVTASVSHVFLYASTRRGLTCYHCSHDDPALVKSAGGAAALPPRTTVLDERGVDMNCSCVNEEGEIAVGQTDAVYFYTTEDRSVCFGFEGEKKYLCFFKHYLLVAHVDPRGRHQVNVYDLQNKFIAFNWTLTNTSSKAGMRKPPLAANTRAPGARFGLDEMEEVRHVVCEFGAIFVVSSMGHVYRLSEKDTTSKLEILFRKNLYSIAISLAFSSNYDVNSIIDIFRMYGDHLYQKGDYDGSLRQYVRTIGHVEPSYVIRRFLDAQRIHNLTAYLEALHEKAFANAEHTTLLLNCYTKLKDVKKLDKFIQLDEVIDAKKTNGTKSDSDSGMTTPRGAGASNLNFDVETAISVLWENYPQHALTLAKKHEEHSWYLKIQLDHISYVDSEDSVALSENEKERVADALEYIEHLSFSEADSNLRKYGRTLVTHLPGPTTELLKRLCTGKFVPDSPSLKSDPGDFLHLFVSHRAQLKEFLQYIVEVETVSNTSIGNTLLEMVLSDDDEDGENGKRSIEEKEEAVLRILDNPRVKYDEDHALIHLQMHGMKKGKRYLYNKLHMYHMLVQFHIEENDDQSILEEVRKHGDKDPNLWSLALKYFAERGPLPKGATSGEEWKELKQLLALIDTNPAIPPLQVVQVLSQSRELPVSVIKQYVVNQLASDEKKIEEDEEKIKAFKGDTKQMKEEIAQLGSRAVVFQATKCDLCNHDLDLPAVHFMCQHSFHLNCISETDRECITCSMDHRHILGLKTQLEQKAGNHEQFYNQLETAADGFHTIAEYFGKGIFKSNEVLLDEGSFEARFSAEF</sequence>
<dbReference type="GO" id="GO:0048284">
    <property type="term" value="P:organelle fusion"/>
    <property type="evidence" value="ECO:0007669"/>
    <property type="project" value="TreeGrafter"/>
</dbReference>
<organism evidence="14 16">
    <name type="scientific">Phytophthora kernoviae</name>
    <dbReference type="NCBI Taxonomy" id="325452"/>
    <lineage>
        <taxon>Eukaryota</taxon>
        <taxon>Sar</taxon>
        <taxon>Stramenopiles</taxon>
        <taxon>Oomycota</taxon>
        <taxon>Peronosporomycetes</taxon>
        <taxon>Peronosporales</taxon>
        <taxon>Peronosporaceae</taxon>
        <taxon>Phytophthora</taxon>
    </lineage>
</organism>
<dbReference type="CDD" id="cd16688">
    <property type="entry name" value="RING-H2_Vps11"/>
    <property type="match status" value="1"/>
</dbReference>
<keyword evidence="6" id="KW-0653">Protein transport</keyword>
<dbReference type="EMBL" id="MBDO02000275">
    <property type="protein sequence ID" value="RLN58140.1"/>
    <property type="molecule type" value="Genomic_DNA"/>
</dbReference>
<dbReference type="PIRSF" id="PIRSF007860">
    <property type="entry name" value="VPS11"/>
    <property type="match status" value="1"/>
</dbReference>
<evidence type="ECO:0000256" key="10">
    <source>
        <dbReference type="PROSITE-ProRule" id="PRU01006"/>
    </source>
</evidence>
<feature type="compositionally biased region" description="Basic and acidic residues" evidence="12">
    <location>
        <begin position="22"/>
        <end position="32"/>
    </location>
</feature>
<evidence type="ECO:0000256" key="4">
    <source>
        <dbReference type="ARBA" id="ARBA00022771"/>
    </source>
</evidence>
<dbReference type="InterPro" id="IPR015943">
    <property type="entry name" value="WD40/YVTN_repeat-like_dom_sf"/>
</dbReference>
<dbReference type="GO" id="GO:0030897">
    <property type="term" value="C:HOPS complex"/>
    <property type="evidence" value="ECO:0007669"/>
    <property type="project" value="TreeGrafter"/>
</dbReference>
<evidence type="ECO:0000313" key="16">
    <source>
        <dbReference type="Proteomes" id="UP000277300"/>
    </source>
</evidence>
<name>A0A3F2RJ00_9STRA</name>
<dbReference type="PANTHER" id="PTHR23323:SF24">
    <property type="entry name" value="VACUOLAR PROTEIN SORTING-ASSOCIATED PROTEIN 11 HOMOLOG"/>
    <property type="match status" value="1"/>
</dbReference>
<evidence type="ECO:0000256" key="1">
    <source>
        <dbReference type="ARBA" id="ARBA00007070"/>
    </source>
</evidence>
<dbReference type="PROSITE" id="PS50236">
    <property type="entry name" value="CHCR"/>
    <property type="match status" value="2"/>
</dbReference>
<dbReference type="InterPro" id="IPR057307">
    <property type="entry name" value="PEP5_VPS11_N"/>
</dbReference>
<dbReference type="GO" id="GO:0030674">
    <property type="term" value="F:protein-macromolecule adaptor activity"/>
    <property type="evidence" value="ECO:0007669"/>
    <property type="project" value="TreeGrafter"/>
</dbReference>
<evidence type="ECO:0000256" key="2">
    <source>
        <dbReference type="ARBA" id="ARBA00022448"/>
    </source>
</evidence>
<evidence type="ECO:0000256" key="9">
    <source>
        <dbReference type="PROSITE-ProRule" id="PRU00175"/>
    </source>
</evidence>
<dbReference type="OrthoDB" id="26184at2759"/>
<keyword evidence="4 9" id="KW-0863">Zinc-finger</keyword>
<feature type="compositionally biased region" description="Polar residues" evidence="12">
    <location>
        <begin position="62"/>
        <end position="71"/>
    </location>
</feature>